<proteinExistence type="predicted"/>
<evidence type="ECO:0000259" key="1">
    <source>
        <dbReference type="Pfam" id="PF02171"/>
    </source>
</evidence>
<dbReference type="Pfam" id="PF02171">
    <property type="entry name" value="Piwi"/>
    <property type="match status" value="1"/>
</dbReference>
<dbReference type="EMBL" id="OU899035">
    <property type="protein sequence ID" value="CAH1725677.1"/>
    <property type="molecule type" value="Genomic_DNA"/>
</dbReference>
<feature type="domain" description="Piwi" evidence="1">
    <location>
        <begin position="2"/>
        <end position="79"/>
    </location>
</feature>
<accession>A0A9P0J7V9</accession>
<evidence type="ECO:0000313" key="2">
    <source>
        <dbReference type="EMBL" id="CAH1725677.1"/>
    </source>
</evidence>
<keyword evidence="3" id="KW-1185">Reference proteome</keyword>
<reference evidence="2" key="2">
    <citation type="submission" date="2022-10" db="EMBL/GenBank/DDBJ databases">
        <authorList>
            <consortium name="ENA_rothamsted_submissions"/>
            <consortium name="culmorum"/>
            <person name="King R."/>
        </authorList>
    </citation>
    <scope>NUCLEOTIDE SEQUENCE</scope>
</reference>
<reference evidence="2" key="1">
    <citation type="submission" date="2022-02" db="EMBL/GenBank/DDBJ databases">
        <authorList>
            <person name="King R."/>
        </authorList>
    </citation>
    <scope>NUCLEOTIDE SEQUENCE</scope>
</reference>
<dbReference type="AlphaFoldDB" id="A0A9P0J7V9"/>
<protein>
    <recommendedName>
        <fullName evidence="1">Piwi domain-containing protein</fullName>
    </recommendedName>
</protein>
<name>A0A9P0J7V9_APHGO</name>
<dbReference type="SUPFAM" id="SSF53098">
    <property type="entry name" value="Ribonuclease H-like"/>
    <property type="match status" value="1"/>
</dbReference>
<evidence type="ECO:0000313" key="3">
    <source>
        <dbReference type="Proteomes" id="UP001154329"/>
    </source>
</evidence>
<dbReference type="InterPro" id="IPR036397">
    <property type="entry name" value="RNaseH_sf"/>
</dbReference>
<dbReference type="InterPro" id="IPR003165">
    <property type="entry name" value="Piwi"/>
</dbReference>
<dbReference type="Proteomes" id="UP001154329">
    <property type="component" value="Chromosome 2"/>
</dbReference>
<dbReference type="InterPro" id="IPR012337">
    <property type="entry name" value="RNaseH-like_sf"/>
</dbReference>
<gene>
    <name evidence="2" type="ORF">APHIGO_LOCUS6711</name>
</gene>
<organism evidence="2 3">
    <name type="scientific">Aphis gossypii</name>
    <name type="common">Cotton aphid</name>
    <dbReference type="NCBI Taxonomy" id="80765"/>
    <lineage>
        <taxon>Eukaryota</taxon>
        <taxon>Metazoa</taxon>
        <taxon>Ecdysozoa</taxon>
        <taxon>Arthropoda</taxon>
        <taxon>Hexapoda</taxon>
        <taxon>Insecta</taxon>
        <taxon>Pterygota</taxon>
        <taxon>Neoptera</taxon>
        <taxon>Paraneoptera</taxon>
        <taxon>Hemiptera</taxon>
        <taxon>Sternorrhyncha</taxon>
        <taxon>Aphidomorpha</taxon>
        <taxon>Aphidoidea</taxon>
        <taxon>Aphididae</taxon>
        <taxon>Aphidini</taxon>
        <taxon>Aphis</taxon>
        <taxon>Aphis</taxon>
    </lineage>
</organism>
<dbReference type="GO" id="GO:0003676">
    <property type="term" value="F:nucleic acid binding"/>
    <property type="evidence" value="ECO:0007669"/>
    <property type="project" value="InterPro"/>
</dbReference>
<dbReference type="Gene3D" id="3.30.420.10">
    <property type="entry name" value="Ribonuclease H-like superfamily/Ribonuclease H"/>
    <property type="match status" value="1"/>
</dbReference>
<sequence length="94" mass="10707">MYDFYLVSQHVTMGTVTPTHYNVIVDTLNETATKPITPNIMQQLTYKLTHMYYNWTGTVRVPALCQLAHKLAFLAGQSLQSNPNPGLEDLLYFL</sequence>
<dbReference type="PANTHER" id="PTHR22891">
    <property type="entry name" value="EUKARYOTIC TRANSLATION INITIATION FACTOR 2C"/>
    <property type="match status" value="1"/>
</dbReference>